<feature type="compositionally biased region" description="Basic and acidic residues" evidence="1">
    <location>
        <begin position="237"/>
        <end position="249"/>
    </location>
</feature>
<proteinExistence type="predicted"/>
<dbReference type="PANTHER" id="PTHR23404">
    <property type="entry name" value="MOLYBDOPTERIN SYNTHASE RELATED"/>
    <property type="match status" value="1"/>
</dbReference>
<dbReference type="CDD" id="cd00756">
    <property type="entry name" value="MoaE"/>
    <property type="match status" value="1"/>
</dbReference>
<dbReference type="EMBL" id="BQKY01000010">
    <property type="protein sequence ID" value="GJN91898.1"/>
    <property type="molecule type" value="Genomic_DNA"/>
</dbReference>
<name>A0AAV5GTE8_9BASI</name>
<dbReference type="Pfam" id="PF02391">
    <property type="entry name" value="MoaE"/>
    <property type="match status" value="2"/>
</dbReference>
<evidence type="ECO:0000313" key="3">
    <source>
        <dbReference type="Proteomes" id="UP001342314"/>
    </source>
</evidence>
<keyword evidence="3" id="KW-1185">Reference proteome</keyword>
<dbReference type="GO" id="GO:0006777">
    <property type="term" value="P:Mo-molybdopterin cofactor biosynthetic process"/>
    <property type="evidence" value="ECO:0007669"/>
    <property type="project" value="InterPro"/>
</dbReference>
<reference evidence="2 3" key="1">
    <citation type="submission" date="2021-12" db="EMBL/GenBank/DDBJ databases">
        <title>High titer production of polyol ester of fatty acids by Rhodotorula paludigena BS15 towards product separation-free biomass refinery.</title>
        <authorList>
            <person name="Mano J."/>
            <person name="Ono H."/>
            <person name="Tanaka T."/>
            <person name="Naito K."/>
            <person name="Sushida H."/>
            <person name="Ike M."/>
            <person name="Tokuyasu K."/>
            <person name="Kitaoka M."/>
        </authorList>
    </citation>
    <scope>NUCLEOTIDE SEQUENCE [LARGE SCALE GENOMIC DNA]</scope>
    <source>
        <strain evidence="2 3">BS15</strain>
    </source>
</reference>
<sequence>MSTPPEAAAAAVHTLKTPEGDTAVLSYAPLDPAAIERSVRSSSDGAVVSFVGYTRDHFQGRTVTHLTYEAYIPLALKTLASVLSEARALAPPPPAPFAAAHPGCAHPSHTSPSSDERIDVSRIHVAHLVGPSPPLTPSIVVCVASAHRREAFWACEWVLEQVKARVQVWKREWYAPREGEDEREGEVFVGRDGDGPEGRGGRAHEGRRRSVVGGARENARWKENFPPQPRQGAVEAAARETGKGDDGTA</sequence>
<comment type="caution">
    <text evidence="2">The sequence shown here is derived from an EMBL/GenBank/DDBJ whole genome shotgun (WGS) entry which is preliminary data.</text>
</comment>
<dbReference type="Gene3D" id="3.90.1170.40">
    <property type="entry name" value="Molybdopterin biosynthesis MoaE subunit"/>
    <property type="match status" value="1"/>
</dbReference>
<dbReference type="AlphaFoldDB" id="A0AAV5GTE8"/>
<feature type="compositionally biased region" description="Basic and acidic residues" evidence="1">
    <location>
        <begin position="180"/>
        <end position="204"/>
    </location>
</feature>
<dbReference type="InterPro" id="IPR036563">
    <property type="entry name" value="MoaE_sf"/>
</dbReference>
<gene>
    <name evidence="2" type="ORF">Rhopal_004923-T1</name>
</gene>
<organism evidence="2 3">
    <name type="scientific">Rhodotorula paludigena</name>
    <dbReference type="NCBI Taxonomy" id="86838"/>
    <lineage>
        <taxon>Eukaryota</taxon>
        <taxon>Fungi</taxon>
        <taxon>Dikarya</taxon>
        <taxon>Basidiomycota</taxon>
        <taxon>Pucciniomycotina</taxon>
        <taxon>Microbotryomycetes</taxon>
        <taxon>Sporidiobolales</taxon>
        <taxon>Sporidiobolaceae</taxon>
        <taxon>Rhodotorula</taxon>
    </lineage>
</organism>
<dbReference type="InterPro" id="IPR003448">
    <property type="entry name" value="Mopterin_biosynth_MoaE"/>
</dbReference>
<dbReference type="SUPFAM" id="SSF54690">
    <property type="entry name" value="Molybdopterin synthase subunit MoaE"/>
    <property type="match status" value="2"/>
</dbReference>
<evidence type="ECO:0000256" key="1">
    <source>
        <dbReference type="SAM" id="MobiDB-lite"/>
    </source>
</evidence>
<accession>A0AAV5GTE8</accession>
<protein>
    <submittedName>
        <fullName evidence="2">Uncharacterized protein</fullName>
    </submittedName>
</protein>
<feature type="region of interest" description="Disordered" evidence="1">
    <location>
        <begin position="180"/>
        <end position="249"/>
    </location>
</feature>
<evidence type="ECO:0000313" key="2">
    <source>
        <dbReference type="EMBL" id="GJN91898.1"/>
    </source>
</evidence>
<dbReference type="Proteomes" id="UP001342314">
    <property type="component" value="Unassembled WGS sequence"/>
</dbReference>